<name>A0AAV4BZ93_9GAST</name>
<reference evidence="2 3" key="1">
    <citation type="journal article" date="2021" name="Elife">
        <title>Chloroplast acquisition without the gene transfer in kleptoplastic sea slugs, Plakobranchus ocellatus.</title>
        <authorList>
            <person name="Maeda T."/>
            <person name="Takahashi S."/>
            <person name="Yoshida T."/>
            <person name="Shimamura S."/>
            <person name="Takaki Y."/>
            <person name="Nagai Y."/>
            <person name="Toyoda A."/>
            <person name="Suzuki Y."/>
            <person name="Arimoto A."/>
            <person name="Ishii H."/>
            <person name="Satoh N."/>
            <person name="Nishiyama T."/>
            <person name="Hasebe M."/>
            <person name="Maruyama T."/>
            <person name="Minagawa J."/>
            <person name="Obokata J."/>
            <person name="Shigenobu S."/>
        </authorList>
    </citation>
    <scope>NUCLEOTIDE SEQUENCE [LARGE SCALE GENOMIC DNA]</scope>
</reference>
<accession>A0AAV4BZ93</accession>
<sequence>MKRGVQAYVEKLFGRSEVECGTEGINKKMRRGQIKSLARARWEHVQLLTKQFTCKELLSDLENISDTGVENSTDKATDEKRPDVF</sequence>
<organism evidence="2 3">
    <name type="scientific">Plakobranchus ocellatus</name>
    <dbReference type="NCBI Taxonomy" id="259542"/>
    <lineage>
        <taxon>Eukaryota</taxon>
        <taxon>Metazoa</taxon>
        <taxon>Spiralia</taxon>
        <taxon>Lophotrochozoa</taxon>
        <taxon>Mollusca</taxon>
        <taxon>Gastropoda</taxon>
        <taxon>Heterobranchia</taxon>
        <taxon>Euthyneura</taxon>
        <taxon>Panpulmonata</taxon>
        <taxon>Sacoglossa</taxon>
        <taxon>Placobranchoidea</taxon>
        <taxon>Plakobranchidae</taxon>
        <taxon>Plakobranchus</taxon>
    </lineage>
</organism>
<feature type="compositionally biased region" description="Basic and acidic residues" evidence="1">
    <location>
        <begin position="72"/>
        <end position="85"/>
    </location>
</feature>
<dbReference type="Proteomes" id="UP000735302">
    <property type="component" value="Unassembled WGS sequence"/>
</dbReference>
<comment type="caution">
    <text evidence="2">The sequence shown here is derived from an EMBL/GenBank/DDBJ whole genome shotgun (WGS) entry which is preliminary data.</text>
</comment>
<keyword evidence="3" id="KW-1185">Reference proteome</keyword>
<evidence type="ECO:0000313" key="2">
    <source>
        <dbReference type="EMBL" id="GFO23714.1"/>
    </source>
</evidence>
<proteinExistence type="predicted"/>
<feature type="region of interest" description="Disordered" evidence="1">
    <location>
        <begin position="66"/>
        <end position="85"/>
    </location>
</feature>
<dbReference type="EMBL" id="BLXT01005511">
    <property type="protein sequence ID" value="GFO23714.1"/>
    <property type="molecule type" value="Genomic_DNA"/>
</dbReference>
<gene>
    <name evidence="2" type="ORF">PoB_005021900</name>
</gene>
<dbReference type="AlphaFoldDB" id="A0AAV4BZ93"/>
<evidence type="ECO:0000256" key="1">
    <source>
        <dbReference type="SAM" id="MobiDB-lite"/>
    </source>
</evidence>
<protein>
    <submittedName>
        <fullName evidence="2">Uncharacterized protein</fullName>
    </submittedName>
</protein>
<evidence type="ECO:0000313" key="3">
    <source>
        <dbReference type="Proteomes" id="UP000735302"/>
    </source>
</evidence>